<dbReference type="Proteomes" id="UP000236291">
    <property type="component" value="Unassembled WGS sequence"/>
</dbReference>
<reference evidence="1 2" key="2">
    <citation type="journal article" date="2017" name="Front. Plant Sci.">
        <title>Gene Classification and Mining of Molecular Markers Useful in Red Clover (Trifolium pratense) Breeding.</title>
        <authorList>
            <person name="Istvanek J."/>
            <person name="Dluhosova J."/>
            <person name="Dluhos P."/>
            <person name="Patkova L."/>
            <person name="Nedelnik J."/>
            <person name="Repkova J."/>
        </authorList>
    </citation>
    <scope>NUCLEOTIDE SEQUENCE [LARGE SCALE GENOMIC DNA]</scope>
    <source>
        <strain evidence="2">cv. Tatra</strain>
        <tissue evidence="1">Young leaves</tissue>
    </source>
</reference>
<protein>
    <submittedName>
        <fullName evidence="1">Uncharacterized protein</fullName>
    </submittedName>
</protein>
<evidence type="ECO:0000313" key="2">
    <source>
        <dbReference type="Proteomes" id="UP000236291"/>
    </source>
</evidence>
<dbReference type="AlphaFoldDB" id="A0A2K3MLV8"/>
<gene>
    <name evidence="1" type="ORF">L195_g047906</name>
</gene>
<organism evidence="1 2">
    <name type="scientific">Trifolium pratense</name>
    <name type="common">Red clover</name>
    <dbReference type="NCBI Taxonomy" id="57577"/>
    <lineage>
        <taxon>Eukaryota</taxon>
        <taxon>Viridiplantae</taxon>
        <taxon>Streptophyta</taxon>
        <taxon>Embryophyta</taxon>
        <taxon>Tracheophyta</taxon>
        <taxon>Spermatophyta</taxon>
        <taxon>Magnoliopsida</taxon>
        <taxon>eudicotyledons</taxon>
        <taxon>Gunneridae</taxon>
        <taxon>Pentapetalae</taxon>
        <taxon>rosids</taxon>
        <taxon>fabids</taxon>
        <taxon>Fabales</taxon>
        <taxon>Fabaceae</taxon>
        <taxon>Papilionoideae</taxon>
        <taxon>50 kb inversion clade</taxon>
        <taxon>NPAAA clade</taxon>
        <taxon>Hologalegina</taxon>
        <taxon>IRL clade</taxon>
        <taxon>Trifolieae</taxon>
        <taxon>Trifolium</taxon>
    </lineage>
</organism>
<accession>A0A2K3MLV8</accession>
<proteinExistence type="predicted"/>
<dbReference type="EMBL" id="ASHM01067382">
    <property type="protein sequence ID" value="PNX91772.1"/>
    <property type="molecule type" value="Genomic_DNA"/>
</dbReference>
<evidence type="ECO:0000313" key="1">
    <source>
        <dbReference type="EMBL" id="PNX91772.1"/>
    </source>
</evidence>
<name>A0A2K3MLV8_TRIPR</name>
<comment type="caution">
    <text evidence="1">The sequence shown here is derived from an EMBL/GenBank/DDBJ whole genome shotgun (WGS) entry which is preliminary data.</text>
</comment>
<sequence>MFSFFLIVTGRNLSPSPPSLDINFGDPPVQHTLPPPTPYDSFDFPPVQTTLSPPSPIVNGGDVFQDIKNLKSKILVSQAITLLVLACI</sequence>
<reference evidence="1 2" key="1">
    <citation type="journal article" date="2014" name="Am. J. Bot.">
        <title>Genome assembly and annotation for red clover (Trifolium pratense; Fabaceae).</title>
        <authorList>
            <person name="Istvanek J."/>
            <person name="Jaros M."/>
            <person name="Krenek A."/>
            <person name="Repkova J."/>
        </authorList>
    </citation>
    <scope>NUCLEOTIDE SEQUENCE [LARGE SCALE GENOMIC DNA]</scope>
    <source>
        <strain evidence="2">cv. Tatra</strain>
        <tissue evidence="1">Young leaves</tissue>
    </source>
</reference>